<evidence type="ECO:0000313" key="3">
    <source>
        <dbReference type="Proteomes" id="UP001189429"/>
    </source>
</evidence>
<organism evidence="2 3">
    <name type="scientific">Prorocentrum cordatum</name>
    <dbReference type="NCBI Taxonomy" id="2364126"/>
    <lineage>
        <taxon>Eukaryota</taxon>
        <taxon>Sar</taxon>
        <taxon>Alveolata</taxon>
        <taxon>Dinophyceae</taxon>
        <taxon>Prorocentrales</taxon>
        <taxon>Prorocentraceae</taxon>
        <taxon>Prorocentrum</taxon>
    </lineage>
</organism>
<keyword evidence="3" id="KW-1185">Reference proteome</keyword>
<dbReference type="PROSITE" id="PS50106">
    <property type="entry name" value="PDZ"/>
    <property type="match status" value="1"/>
</dbReference>
<sequence length="709" mass="77849">MASVEQCLARDDCPGCLDGPAFSAAAFLEGDPFAECFVDCCSVKDPERREASRMTSRAEWQQLLRRLEEDGLVDPEDLPTLATCPLDEPEVFSVRIDKPIGDGLGANLRRGPVDSLEVGSIDPAGPLASWNRANPLRAVRPGDRVVQLNGVTDKVEIPHLILSEGVLSLTLERPGADARGLLRRLARQLHGEGLQRFDRAAESLRGALHSIGVSMAMLEKLSQRELYTYQVLLGECEHVVAENLRWTLDSIRELRRTDAERRSVAFHGVAAAGPASAEPAPWAETPEEFQWVQGPEIERRLRELRVPGAVLPAREVVIERTDWGLRRFRAVAVGSSEEIEVLELPWDVAREYAGAAEDAMHQVEALRQLTLSHFFPDYLGCDLASCRGAGLHFFPRARGVNLRSLVALAGPLREGQPLFHHWARQILLALRDYHYQCCQELREDLTLAHVFACQEGLQLQVRGAPFGDRRGTLRDDMPDFGPANRWRNGFEAVEGRLISMFGAMLMELLCGRQEDGVVVPPALAGASNGLQALVSQAICARDTLDFRLGLAPGGDVPGTGSAARDEAVRCAVGLAGGMVGAGIDEFNDGEDYRLWWEGPAWPGIPEPVVLPNTEGSADEGQEGALEERWRAERGLGRRPEGPLRGRGFLDRRPGEATLTLQMLLDHPLLRPSQHGGAFREDAWDAYARLYEANRAGRGALAAYLDGSLL</sequence>
<evidence type="ECO:0000259" key="1">
    <source>
        <dbReference type="PROSITE" id="PS50106"/>
    </source>
</evidence>
<gene>
    <name evidence="2" type="ORF">PCOR1329_LOCUS75146</name>
</gene>
<accession>A0ABN9XCR3</accession>
<evidence type="ECO:0000313" key="2">
    <source>
        <dbReference type="EMBL" id="CAK0896778.1"/>
    </source>
</evidence>
<dbReference type="Proteomes" id="UP001189429">
    <property type="component" value="Unassembled WGS sequence"/>
</dbReference>
<reference evidence="2" key="1">
    <citation type="submission" date="2023-10" db="EMBL/GenBank/DDBJ databases">
        <authorList>
            <person name="Chen Y."/>
            <person name="Shah S."/>
            <person name="Dougan E. K."/>
            <person name="Thang M."/>
            <person name="Chan C."/>
        </authorList>
    </citation>
    <scope>NUCLEOTIDE SEQUENCE [LARGE SCALE GENOMIC DNA]</scope>
</reference>
<comment type="caution">
    <text evidence="2">The sequence shown here is derived from an EMBL/GenBank/DDBJ whole genome shotgun (WGS) entry which is preliminary data.</text>
</comment>
<dbReference type="EMBL" id="CAUYUJ010020237">
    <property type="protein sequence ID" value="CAK0896778.1"/>
    <property type="molecule type" value="Genomic_DNA"/>
</dbReference>
<proteinExistence type="predicted"/>
<dbReference type="InterPro" id="IPR001478">
    <property type="entry name" value="PDZ"/>
</dbReference>
<name>A0ABN9XCR3_9DINO</name>
<feature type="domain" description="PDZ" evidence="1">
    <location>
        <begin position="93"/>
        <end position="175"/>
    </location>
</feature>
<protein>
    <recommendedName>
        <fullName evidence="1">PDZ domain-containing protein</fullName>
    </recommendedName>
</protein>